<feature type="domain" description="MaoC-like" evidence="1">
    <location>
        <begin position="7"/>
        <end position="108"/>
    </location>
</feature>
<dbReference type="PANTHER" id="PTHR43437">
    <property type="entry name" value="HYDROXYACYL-THIOESTER DEHYDRATASE TYPE 2, MITOCHONDRIAL-RELATED"/>
    <property type="match status" value="1"/>
</dbReference>
<dbReference type="InterPro" id="IPR002539">
    <property type="entry name" value="MaoC-like_dom"/>
</dbReference>
<protein>
    <submittedName>
        <fullName evidence="2">MaoC family dehydratase</fullName>
    </submittedName>
</protein>
<dbReference type="InterPro" id="IPR050965">
    <property type="entry name" value="UPF0336/Enoyl-CoA_hydratase"/>
</dbReference>
<evidence type="ECO:0000259" key="1">
    <source>
        <dbReference type="Pfam" id="PF01575"/>
    </source>
</evidence>
<comment type="caution">
    <text evidence="2">The sequence shown here is derived from an EMBL/GenBank/DDBJ whole genome shotgun (WGS) entry which is preliminary data.</text>
</comment>
<dbReference type="GO" id="GO:0016836">
    <property type="term" value="F:hydro-lyase activity"/>
    <property type="evidence" value="ECO:0007669"/>
    <property type="project" value="UniProtKB-ARBA"/>
</dbReference>
<organism evidence="2 3">
    <name type="scientific">Halobaculum marinum</name>
    <dbReference type="NCBI Taxonomy" id="3031996"/>
    <lineage>
        <taxon>Archaea</taxon>
        <taxon>Methanobacteriati</taxon>
        <taxon>Methanobacteriota</taxon>
        <taxon>Stenosarchaea group</taxon>
        <taxon>Halobacteria</taxon>
        <taxon>Halobacteriales</taxon>
        <taxon>Haloferacaceae</taxon>
        <taxon>Halobaculum</taxon>
    </lineage>
</organism>
<dbReference type="Gene3D" id="3.10.129.10">
    <property type="entry name" value="Hotdog Thioesterase"/>
    <property type="match status" value="1"/>
</dbReference>
<dbReference type="AlphaFoldDB" id="A0ABD5WS94"/>
<dbReference type="Pfam" id="PF01575">
    <property type="entry name" value="MaoC_dehydratas"/>
    <property type="match status" value="1"/>
</dbReference>
<dbReference type="CDD" id="cd03449">
    <property type="entry name" value="R_hydratase"/>
    <property type="match status" value="1"/>
</dbReference>
<dbReference type="Proteomes" id="UP001596388">
    <property type="component" value="Unassembled WGS sequence"/>
</dbReference>
<evidence type="ECO:0000313" key="2">
    <source>
        <dbReference type="EMBL" id="MFC7095778.1"/>
    </source>
</evidence>
<reference evidence="2 3" key="1">
    <citation type="journal article" date="2019" name="Int. J. Syst. Evol. Microbiol.">
        <title>The Global Catalogue of Microorganisms (GCM) 10K type strain sequencing project: providing services to taxonomists for standard genome sequencing and annotation.</title>
        <authorList>
            <consortium name="The Broad Institute Genomics Platform"/>
            <consortium name="The Broad Institute Genome Sequencing Center for Infectious Disease"/>
            <person name="Wu L."/>
            <person name="Ma J."/>
        </authorList>
    </citation>
    <scope>NUCLEOTIDE SEQUENCE [LARGE SCALE GENOMIC DNA]</scope>
    <source>
        <strain evidence="2 3">DT55</strain>
    </source>
</reference>
<accession>A0ABD5WS94</accession>
<dbReference type="RefSeq" id="WP_276239772.1">
    <property type="nucleotide sequence ID" value="NZ_CP119991.1"/>
</dbReference>
<dbReference type="InterPro" id="IPR029069">
    <property type="entry name" value="HotDog_dom_sf"/>
</dbReference>
<name>A0ABD5WS94_9EURY</name>
<dbReference type="PANTHER" id="PTHR43437:SF3">
    <property type="entry name" value="HYDROXYACYL-THIOESTER DEHYDRATASE TYPE 2, MITOCHONDRIAL"/>
    <property type="match status" value="1"/>
</dbReference>
<dbReference type="GeneID" id="79271756"/>
<evidence type="ECO:0000313" key="3">
    <source>
        <dbReference type="Proteomes" id="UP001596388"/>
    </source>
</evidence>
<sequence>MPVATVGETADATIEVTTEAIDTYASVTGDTNPIHLDDEYAAETMFGGRIAHGMLGAGVISAALASLPGDVIYLSQDCSFEAPVRPGDTLNASVEVLEELGGDRLRVETVARVDGELVIDGEAVVLSVPHDDE</sequence>
<gene>
    <name evidence="2" type="ORF">ACFQKD_00540</name>
</gene>
<proteinExistence type="predicted"/>
<dbReference type="SUPFAM" id="SSF54637">
    <property type="entry name" value="Thioesterase/thiol ester dehydrase-isomerase"/>
    <property type="match status" value="1"/>
</dbReference>
<keyword evidence="3" id="KW-1185">Reference proteome</keyword>
<dbReference type="EMBL" id="JBHTAG010000001">
    <property type="protein sequence ID" value="MFC7095778.1"/>
    <property type="molecule type" value="Genomic_DNA"/>
</dbReference>